<accession>A0AAE4ZAU7</accession>
<protein>
    <submittedName>
        <fullName evidence="2">Uncharacterized protein</fullName>
    </submittedName>
</protein>
<dbReference type="AlphaFoldDB" id="A0AAE4ZAU7"/>
<dbReference type="EMBL" id="JAACAK010000018">
    <property type="protein sequence ID" value="NIR74035.1"/>
    <property type="molecule type" value="Genomic_DNA"/>
</dbReference>
<evidence type="ECO:0000313" key="2">
    <source>
        <dbReference type="EMBL" id="NIR74035.1"/>
    </source>
</evidence>
<evidence type="ECO:0000256" key="1">
    <source>
        <dbReference type="SAM" id="SignalP"/>
    </source>
</evidence>
<organism evidence="2 3">
    <name type="scientific">Candidatus Kutchimonas denitrificans</name>
    <dbReference type="NCBI Taxonomy" id="3056748"/>
    <lineage>
        <taxon>Bacteria</taxon>
        <taxon>Pseudomonadati</taxon>
        <taxon>Gemmatimonadota</taxon>
        <taxon>Gemmatimonadia</taxon>
        <taxon>Candidatus Palauibacterales</taxon>
        <taxon>Candidatus Palauibacteraceae</taxon>
        <taxon>Candidatus Kutchimonas</taxon>
    </lineage>
</organism>
<keyword evidence="1" id="KW-0732">Signal</keyword>
<gene>
    <name evidence="2" type="ORF">GWO12_02795</name>
</gene>
<sequence length="348" mass="38861">MSYTAALSACCLTGFAVLSPPAAAAQQTLVGLLREQADFSSSDLRQLAEGETVVKLPDAADDREIVVLGVVRVAVPADFAIDRLRHIETVIAGGHVAQQIGRFSEEPGFDDMAGFSLPRGDVRALRECRPGDCDVKLPADAMEQVRAAVDWSRSDVQRQASRVMRRWLLDYLNRYRRSGDSALATYDDKDEPLSVGEGFHMLLRESPILLEYTPELHEYLDRFTEIELEGAESFFYWSVEDFGLKPVTHLYHTIIYQPRGAAISDALLARKQIYASHYFQAAVTFISVADAGEGNIYLTMLSRKRFDGKVGGLQRALLERRLKDNARVQLRDVQLRLQDSYLAERGAG</sequence>
<proteinExistence type="predicted"/>
<feature type="chain" id="PRO_5042124615" evidence="1">
    <location>
        <begin position="25"/>
        <end position="348"/>
    </location>
</feature>
<name>A0AAE4ZAU7_9BACT</name>
<reference evidence="2 3" key="1">
    <citation type="submission" date="2020-01" db="EMBL/GenBank/DDBJ databases">
        <title>Genomes assembled from Gulf of Kutch pelagic sediment metagenomes.</title>
        <authorList>
            <person name="Chandrashekar M."/>
            <person name="Mahajan M.S."/>
            <person name="Dave K.J."/>
            <person name="Vatsa P."/>
            <person name="Nathani N.M."/>
        </authorList>
    </citation>
    <scope>NUCLEOTIDE SEQUENCE [LARGE SCALE GENOMIC DNA]</scope>
    <source>
        <strain evidence="2">KS3-K002</strain>
    </source>
</reference>
<evidence type="ECO:0000313" key="3">
    <source>
        <dbReference type="Proteomes" id="UP000702544"/>
    </source>
</evidence>
<comment type="caution">
    <text evidence="2">The sequence shown here is derived from an EMBL/GenBank/DDBJ whole genome shotgun (WGS) entry which is preliminary data.</text>
</comment>
<dbReference type="Proteomes" id="UP000702544">
    <property type="component" value="Unassembled WGS sequence"/>
</dbReference>
<feature type="signal peptide" evidence="1">
    <location>
        <begin position="1"/>
        <end position="24"/>
    </location>
</feature>